<accession>A0ABN8RSX3</accession>
<evidence type="ECO:0000313" key="1">
    <source>
        <dbReference type="EMBL" id="CAH3181219.1"/>
    </source>
</evidence>
<organism evidence="1 2">
    <name type="scientific">Porites evermanni</name>
    <dbReference type="NCBI Taxonomy" id="104178"/>
    <lineage>
        <taxon>Eukaryota</taxon>
        <taxon>Metazoa</taxon>
        <taxon>Cnidaria</taxon>
        <taxon>Anthozoa</taxon>
        <taxon>Hexacorallia</taxon>
        <taxon>Scleractinia</taxon>
        <taxon>Fungiina</taxon>
        <taxon>Poritidae</taxon>
        <taxon>Porites</taxon>
    </lineage>
</organism>
<comment type="caution">
    <text evidence="1">The sequence shown here is derived from an EMBL/GenBank/DDBJ whole genome shotgun (WGS) entry which is preliminary data.</text>
</comment>
<evidence type="ECO:0000313" key="2">
    <source>
        <dbReference type="Proteomes" id="UP001159427"/>
    </source>
</evidence>
<proteinExistence type="predicted"/>
<gene>
    <name evidence="1" type="ORF">PEVE_00013317</name>
</gene>
<dbReference type="Proteomes" id="UP001159427">
    <property type="component" value="Unassembled WGS sequence"/>
</dbReference>
<reference evidence="1 2" key="1">
    <citation type="submission" date="2022-05" db="EMBL/GenBank/DDBJ databases">
        <authorList>
            <consortium name="Genoscope - CEA"/>
            <person name="William W."/>
        </authorList>
    </citation>
    <scope>NUCLEOTIDE SEQUENCE [LARGE SCALE GENOMIC DNA]</scope>
</reference>
<sequence>MLCGLELSPGLQGKSASICLSIDGRAKKWIVYPHPYLRVQGELIPTLTISQVYKYLGVNISPQSTKATIADTLKQGLSNISKASLKPPQRPYTANCHLFPKLLHQLTLTLSSAKYLKWLD</sequence>
<keyword evidence="2" id="KW-1185">Reference proteome</keyword>
<dbReference type="EMBL" id="CALNXI010001997">
    <property type="protein sequence ID" value="CAH3181219.1"/>
    <property type="molecule type" value="Genomic_DNA"/>
</dbReference>
<name>A0ABN8RSX3_9CNID</name>
<protein>
    <submittedName>
        <fullName evidence="1">Uncharacterized protein</fullName>
    </submittedName>
</protein>